<dbReference type="Gene3D" id="3.30.750.24">
    <property type="entry name" value="STAS domain"/>
    <property type="match status" value="1"/>
</dbReference>
<dbReference type="InterPro" id="IPR003658">
    <property type="entry name" value="Anti-sigma_ant"/>
</dbReference>
<keyword evidence="6" id="KW-1185">Reference proteome</keyword>
<comment type="caution">
    <text evidence="5">The sequence shown here is derived from an EMBL/GenBank/DDBJ whole genome shotgun (WGS) entry which is preliminary data.</text>
</comment>
<evidence type="ECO:0000256" key="2">
    <source>
        <dbReference type="RuleBase" id="RU003749"/>
    </source>
</evidence>
<comment type="similarity">
    <text evidence="1 2">Belongs to the anti-sigma-factor antagonist family.</text>
</comment>
<reference evidence="5 6" key="1">
    <citation type="submission" date="2024-10" db="EMBL/GenBank/DDBJ databases">
        <title>The Natural Products Discovery Center: Release of the First 8490 Sequenced Strains for Exploring Actinobacteria Biosynthetic Diversity.</title>
        <authorList>
            <person name="Kalkreuter E."/>
            <person name="Kautsar S.A."/>
            <person name="Yang D."/>
            <person name="Bader C.D."/>
            <person name="Teijaro C.N."/>
            <person name="Fluegel L."/>
            <person name="Davis C.M."/>
            <person name="Simpson J.R."/>
            <person name="Lauterbach L."/>
            <person name="Steele A.D."/>
            <person name="Gui C."/>
            <person name="Meng S."/>
            <person name="Li G."/>
            <person name="Viehrig K."/>
            <person name="Ye F."/>
            <person name="Su P."/>
            <person name="Kiefer A.F."/>
            <person name="Nichols A."/>
            <person name="Cepeda A.J."/>
            <person name="Yan W."/>
            <person name="Fan B."/>
            <person name="Jiang Y."/>
            <person name="Adhikari A."/>
            <person name="Zheng C.-J."/>
            <person name="Schuster L."/>
            <person name="Cowan T.M."/>
            <person name="Smanski M.J."/>
            <person name="Chevrette M.G."/>
            <person name="De Carvalho L.P.S."/>
            <person name="Shen B."/>
        </authorList>
    </citation>
    <scope>NUCLEOTIDE SEQUENCE [LARGE SCALE GENOMIC DNA]</scope>
    <source>
        <strain evidence="5 6">NPDC004045</strain>
    </source>
</reference>
<feature type="region of interest" description="Disordered" evidence="3">
    <location>
        <begin position="142"/>
        <end position="161"/>
    </location>
</feature>
<feature type="domain" description="STAS" evidence="4">
    <location>
        <begin position="28"/>
        <end position="124"/>
    </location>
</feature>
<dbReference type="CDD" id="cd07043">
    <property type="entry name" value="STAS_anti-anti-sigma_factors"/>
    <property type="match status" value="1"/>
</dbReference>
<evidence type="ECO:0000313" key="6">
    <source>
        <dbReference type="Proteomes" id="UP001601444"/>
    </source>
</evidence>
<dbReference type="SUPFAM" id="SSF52091">
    <property type="entry name" value="SpoIIaa-like"/>
    <property type="match status" value="1"/>
</dbReference>
<sequence length="161" mass="17806">MTTTGHERDIVATFPPTADEPPDTRDRLDARRERRPGAVVLSPRGEVDAYTQHRWCRLLDDAARRLGPGDQLIVDLRELTFLSCRALEDLAVRAQRCHAAGGRLLVVADQPWLIRVSRAIGLDEWLPVATRVPAGPADVVAPASPGRACVPRRPPRADSRR</sequence>
<evidence type="ECO:0000313" key="5">
    <source>
        <dbReference type="EMBL" id="MFF0546656.1"/>
    </source>
</evidence>
<evidence type="ECO:0000256" key="1">
    <source>
        <dbReference type="ARBA" id="ARBA00009013"/>
    </source>
</evidence>
<feature type="compositionally biased region" description="Basic and acidic residues" evidence="3">
    <location>
        <begin position="22"/>
        <end position="35"/>
    </location>
</feature>
<dbReference type="Proteomes" id="UP001601444">
    <property type="component" value="Unassembled WGS sequence"/>
</dbReference>
<dbReference type="PROSITE" id="PS50801">
    <property type="entry name" value="STAS"/>
    <property type="match status" value="1"/>
</dbReference>
<gene>
    <name evidence="5" type="ORF">ACFYTF_27840</name>
</gene>
<dbReference type="EMBL" id="JBIAMX010000024">
    <property type="protein sequence ID" value="MFF0546656.1"/>
    <property type="molecule type" value="Genomic_DNA"/>
</dbReference>
<organism evidence="5 6">
    <name type="scientific">Nocardia thailandica</name>
    <dbReference type="NCBI Taxonomy" id="257275"/>
    <lineage>
        <taxon>Bacteria</taxon>
        <taxon>Bacillati</taxon>
        <taxon>Actinomycetota</taxon>
        <taxon>Actinomycetes</taxon>
        <taxon>Mycobacteriales</taxon>
        <taxon>Nocardiaceae</taxon>
        <taxon>Nocardia</taxon>
    </lineage>
</organism>
<feature type="region of interest" description="Disordered" evidence="3">
    <location>
        <begin position="1"/>
        <end position="35"/>
    </location>
</feature>
<protein>
    <recommendedName>
        <fullName evidence="2">Anti-sigma factor antagonist</fullName>
    </recommendedName>
</protein>
<dbReference type="InterPro" id="IPR036513">
    <property type="entry name" value="STAS_dom_sf"/>
</dbReference>
<proteinExistence type="inferred from homology"/>
<accession>A0ABW6PW44</accession>
<feature type="compositionally biased region" description="Basic and acidic residues" evidence="3">
    <location>
        <begin position="1"/>
        <end position="10"/>
    </location>
</feature>
<dbReference type="Pfam" id="PF01740">
    <property type="entry name" value="STAS"/>
    <property type="match status" value="1"/>
</dbReference>
<dbReference type="InterPro" id="IPR002645">
    <property type="entry name" value="STAS_dom"/>
</dbReference>
<dbReference type="RefSeq" id="WP_043660538.1">
    <property type="nucleotide sequence ID" value="NZ_JBIAMX010000024.1"/>
</dbReference>
<evidence type="ECO:0000259" key="4">
    <source>
        <dbReference type="PROSITE" id="PS50801"/>
    </source>
</evidence>
<name>A0ABW6PW44_9NOCA</name>
<evidence type="ECO:0000256" key="3">
    <source>
        <dbReference type="SAM" id="MobiDB-lite"/>
    </source>
</evidence>
<dbReference type="NCBIfam" id="TIGR00377">
    <property type="entry name" value="ant_ant_sig"/>
    <property type="match status" value="1"/>
</dbReference>